<name>A0AA38XV18_9EURO</name>
<dbReference type="AlphaFoldDB" id="A0AA38XV18"/>
<feature type="domain" description="Dienelactone hydrolase" evidence="2">
    <location>
        <begin position="32"/>
        <end position="279"/>
    </location>
</feature>
<dbReference type="EMBL" id="JAPDRN010000098">
    <property type="protein sequence ID" value="KAJ9623777.1"/>
    <property type="molecule type" value="Genomic_DNA"/>
</dbReference>
<evidence type="ECO:0000259" key="2">
    <source>
        <dbReference type="Pfam" id="PF01738"/>
    </source>
</evidence>
<dbReference type="PANTHER" id="PTHR17630">
    <property type="entry name" value="DIENELACTONE HYDROLASE"/>
    <property type="match status" value="1"/>
</dbReference>
<dbReference type="Gene3D" id="3.40.50.1820">
    <property type="entry name" value="alpha/beta hydrolase"/>
    <property type="match status" value="1"/>
</dbReference>
<keyword evidence="4" id="KW-1185">Reference proteome</keyword>
<sequence>MATSTGMSSCCLSGSVHGGTPRGREDTVGGLDCYVTEPPSSDSNTKTKAIIFLVDIFGWKFKNVRLLADQYADAGGFTCYIPDVHQGDSLPIEFLQSVEPPLKKKEEEGMLDKAKETVDVMATLGPWLVKHRESVSEPLISGFVNTVRTIPGTEKIGAVGFCWGGRYAILQAHKRAAGQVGGVDAAYACHPSLLSIPSDIEAVAVPLSLAVGEKDSLLDLKSVEQIRETLNKTGAPTEVKVYKDQIHGFALRSDWSSDEDKKAMDDAEKQGIEWFEKYLS</sequence>
<dbReference type="InterPro" id="IPR002925">
    <property type="entry name" value="Dienelactn_hydro"/>
</dbReference>
<dbReference type="InterPro" id="IPR029058">
    <property type="entry name" value="AB_hydrolase_fold"/>
</dbReference>
<organism evidence="3 4">
    <name type="scientific">Knufia peltigerae</name>
    <dbReference type="NCBI Taxonomy" id="1002370"/>
    <lineage>
        <taxon>Eukaryota</taxon>
        <taxon>Fungi</taxon>
        <taxon>Dikarya</taxon>
        <taxon>Ascomycota</taxon>
        <taxon>Pezizomycotina</taxon>
        <taxon>Eurotiomycetes</taxon>
        <taxon>Chaetothyriomycetidae</taxon>
        <taxon>Chaetothyriales</taxon>
        <taxon>Trichomeriaceae</taxon>
        <taxon>Knufia</taxon>
    </lineage>
</organism>
<accession>A0AA38XV18</accession>
<feature type="region of interest" description="Disordered" evidence="1">
    <location>
        <begin position="1"/>
        <end position="23"/>
    </location>
</feature>
<comment type="caution">
    <text evidence="3">The sequence shown here is derived from an EMBL/GenBank/DDBJ whole genome shotgun (WGS) entry which is preliminary data.</text>
</comment>
<dbReference type="PANTHER" id="PTHR17630:SF105">
    <property type="entry name" value="DIENELACTONE HYDROLASE FAMILY PROTEIN (AFU_ORTHOLOGUE AFUA_4G08790)"/>
    <property type="match status" value="1"/>
</dbReference>
<proteinExistence type="predicted"/>
<evidence type="ECO:0000256" key="1">
    <source>
        <dbReference type="SAM" id="MobiDB-lite"/>
    </source>
</evidence>
<gene>
    <name evidence="3" type="ORF">H2204_011069</name>
</gene>
<dbReference type="SUPFAM" id="SSF53474">
    <property type="entry name" value="alpha/beta-Hydrolases"/>
    <property type="match status" value="1"/>
</dbReference>
<evidence type="ECO:0000313" key="4">
    <source>
        <dbReference type="Proteomes" id="UP001172681"/>
    </source>
</evidence>
<dbReference type="Pfam" id="PF01738">
    <property type="entry name" value="DLH"/>
    <property type="match status" value="1"/>
</dbReference>
<feature type="compositionally biased region" description="Polar residues" evidence="1">
    <location>
        <begin position="1"/>
        <end position="12"/>
    </location>
</feature>
<dbReference type="GO" id="GO:0016787">
    <property type="term" value="F:hydrolase activity"/>
    <property type="evidence" value="ECO:0007669"/>
    <property type="project" value="InterPro"/>
</dbReference>
<evidence type="ECO:0000313" key="3">
    <source>
        <dbReference type="EMBL" id="KAJ9623777.1"/>
    </source>
</evidence>
<dbReference type="Proteomes" id="UP001172681">
    <property type="component" value="Unassembled WGS sequence"/>
</dbReference>
<protein>
    <recommendedName>
        <fullName evidence="2">Dienelactone hydrolase domain-containing protein</fullName>
    </recommendedName>
</protein>
<reference evidence="3" key="1">
    <citation type="submission" date="2022-10" db="EMBL/GenBank/DDBJ databases">
        <title>Culturing micro-colonial fungi from biological soil crusts in the Mojave desert and describing Neophaeococcomyces mojavensis, and introducing the new genera and species Taxawa tesnikishii.</title>
        <authorList>
            <person name="Kurbessoian T."/>
            <person name="Stajich J.E."/>
        </authorList>
    </citation>
    <scope>NUCLEOTIDE SEQUENCE</scope>
    <source>
        <strain evidence="3">TK_35</strain>
    </source>
</reference>